<dbReference type="GO" id="GO:0008202">
    <property type="term" value="P:steroid metabolic process"/>
    <property type="evidence" value="ECO:0007669"/>
    <property type="project" value="TreeGrafter"/>
</dbReference>
<name>A0A1L3ZSU6_9SPHN</name>
<dbReference type="STRING" id="1921510.BSL82_04555"/>
<dbReference type="InterPro" id="IPR036291">
    <property type="entry name" value="NAD(P)-bd_dom_sf"/>
</dbReference>
<dbReference type="PANTHER" id="PTHR43313">
    <property type="entry name" value="SHORT-CHAIN DEHYDROGENASE/REDUCTASE FAMILY 9C"/>
    <property type="match status" value="1"/>
</dbReference>
<dbReference type="PROSITE" id="PS00061">
    <property type="entry name" value="ADH_SHORT"/>
    <property type="match status" value="1"/>
</dbReference>
<evidence type="ECO:0000313" key="2">
    <source>
        <dbReference type="Proteomes" id="UP000182063"/>
    </source>
</evidence>
<evidence type="ECO:0000313" key="1">
    <source>
        <dbReference type="EMBL" id="API58670.1"/>
    </source>
</evidence>
<evidence type="ECO:0008006" key="3">
    <source>
        <dbReference type="Google" id="ProtNLM"/>
    </source>
</evidence>
<dbReference type="Gene3D" id="3.40.50.720">
    <property type="entry name" value="NAD(P)-binding Rossmann-like Domain"/>
    <property type="match status" value="1"/>
</dbReference>
<dbReference type="EMBL" id="CP018221">
    <property type="protein sequence ID" value="API58670.1"/>
    <property type="molecule type" value="Genomic_DNA"/>
</dbReference>
<dbReference type="SUPFAM" id="SSF51735">
    <property type="entry name" value="NAD(P)-binding Rossmann-fold domains"/>
    <property type="match status" value="1"/>
</dbReference>
<proteinExistence type="predicted"/>
<dbReference type="InterPro" id="IPR020904">
    <property type="entry name" value="Sc_DH/Rdtase_CS"/>
</dbReference>
<organism evidence="1 2">
    <name type="scientific">Tardibacter chloracetimidivorans</name>
    <dbReference type="NCBI Taxonomy" id="1921510"/>
    <lineage>
        <taxon>Bacteria</taxon>
        <taxon>Pseudomonadati</taxon>
        <taxon>Pseudomonadota</taxon>
        <taxon>Alphaproteobacteria</taxon>
        <taxon>Sphingomonadales</taxon>
        <taxon>Sphingomonadaceae</taxon>
        <taxon>Tardibacter</taxon>
    </lineage>
</organism>
<keyword evidence="2" id="KW-1185">Reference proteome</keyword>
<dbReference type="InterPro" id="IPR002347">
    <property type="entry name" value="SDR_fam"/>
</dbReference>
<dbReference type="AlphaFoldDB" id="A0A1L3ZSU6"/>
<dbReference type="Proteomes" id="UP000182063">
    <property type="component" value="Chromosome"/>
</dbReference>
<dbReference type="PRINTS" id="PR00081">
    <property type="entry name" value="GDHRDH"/>
</dbReference>
<reference evidence="2" key="1">
    <citation type="submission" date="2016-11" db="EMBL/GenBank/DDBJ databases">
        <title>Complete Genome Sequence of alachlor-degrading Sphingomonas sp. strain JJ-A5.</title>
        <authorList>
            <person name="Lee H."/>
            <person name="Ka J.-O."/>
        </authorList>
    </citation>
    <scope>NUCLEOTIDE SEQUENCE [LARGE SCALE GENOMIC DNA]</scope>
    <source>
        <strain evidence="2">JJ-A5</strain>
    </source>
</reference>
<dbReference type="PANTHER" id="PTHR43313:SF1">
    <property type="entry name" value="3BETA-HYDROXYSTEROID DEHYDROGENASE DHS-16"/>
    <property type="match status" value="1"/>
</dbReference>
<dbReference type="KEGG" id="sphj:BSL82_04555"/>
<gene>
    <name evidence="1" type="ORF">BSL82_04555</name>
</gene>
<sequence>MGANGGAGIAVTRALLAKNYAVWATVSRPEKIADFRSHLPGCRDYIALDLAKADELKADFSRWLAEIGRVDAVIVCGAVAPFAPAEFTSFDAFRQTMEINCVSNLAIYQSSLPFLRETRGRLVLTGSYSGKVATPMMASYVASKFALEGLVDVMRQEAGAWGVEVVLLQPGSIETPMVYRSQATLAQAIENLPSQEASLYGKLYRQMKYRADSAIEARTFTPAQAVADAALQAVEAAVPETRYPVGSDAENLVALSRSRSDREIDELVLEIYRSAPV</sequence>
<dbReference type="GO" id="GO:0016491">
    <property type="term" value="F:oxidoreductase activity"/>
    <property type="evidence" value="ECO:0007669"/>
    <property type="project" value="TreeGrafter"/>
</dbReference>
<accession>A0A1L3ZSU6</accession>
<protein>
    <recommendedName>
        <fullName evidence="3">Short-chain dehydrogenase</fullName>
    </recommendedName>
</protein>
<dbReference type="Pfam" id="PF00106">
    <property type="entry name" value="adh_short"/>
    <property type="match status" value="1"/>
</dbReference>